<dbReference type="Gramene" id="AET1Gv20003000.1">
    <property type="protein sequence ID" value="AET1Gv20003000.1"/>
    <property type="gene ID" value="AET1Gv20003000"/>
</dbReference>
<dbReference type="EnsemblPlants" id="AET1Gv20003000.1">
    <property type="protein sequence ID" value="AET1Gv20003000.1"/>
    <property type="gene ID" value="AET1Gv20003000"/>
</dbReference>
<feature type="signal peptide" evidence="2">
    <location>
        <begin position="1"/>
        <end position="19"/>
    </location>
</feature>
<evidence type="ECO:0000256" key="2">
    <source>
        <dbReference type="SAM" id="SignalP"/>
    </source>
</evidence>
<reference evidence="3" key="3">
    <citation type="journal article" date="2017" name="Nature">
        <title>Genome sequence of the progenitor of the wheat D genome Aegilops tauschii.</title>
        <authorList>
            <person name="Luo M.C."/>
            <person name="Gu Y.Q."/>
            <person name="Puiu D."/>
            <person name="Wang H."/>
            <person name="Twardziok S.O."/>
            <person name="Deal K.R."/>
            <person name="Huo N."/>
            <person name="Zhu T."/>
            <person name="Wang L."/>
            <person name="Wang Y."/>
            <person name="McGuire P.E."/>
            <person name="Liu S."/>
            <person name="Long H."/>
            <person name="Ramasamy R.K."/>
            <person name="Rodriguez J.C."/>
            <person name="Van S.L."/>
            <person name="Yuan L."/>
            <person name="Wang Z."/>
            <person name="Xia Z."/>
            <person name="Xiao L."/>
            <person name="Anderson O.D."/>
            <person name="Ouyang S."/>
            <person name="Liang Y."/>
            <person name="Zimin A.V."/>
            <person name="Pertea G."/>
            <person name="Qi P."/>
            <person name="Bennetzen J.L."/>
            <person name="Dai X."/>
            <person name="Dawson M.W."/>
            <person name="Muller H.G."/>
            <person name="Kugler K."/>
            <person name="Rivarola-Duarte L."/>
            <person name="Spannagl M."/>
            <person name="Mayer K.F.X."/>
            <person name="Lu F.H."/>
            <person name="Bevan M.W."/>
            <person name="Leroy P."/>
            <person name="Li P."/>
            <person name="You F.M."/>
            <person name="Sun Q."/>
            <person name="Liu Z."/>
            <person name="Lyons E."/>
            <person name="Wicker T."/>
            <person name="Salzberg S.L."/>
            <person name="Devos K.M."/>
            <person name="Dvorak J."/>
        </authorList>
    </citation>
    <scope>NUCLEOTIDE SEQUENCE [LARGE SCALE GENOMIC DNA]</scope>
    <source>
        <strain evidence="3">cv. AL8/78</strain>
    </source>
</reference>
<name>A0A452XI31_AEGTS</name>
<dbReference type="AlphaFoldDB" id="A0A452XI31"/>
<evidence type="ECO:0000256" key="1">
    <source>
        <dbReference type="SAM" id="MobiDB-lite"/>
    </source>
</evidence>
<sequence length="276" mass="30491">MSPIMITVLGWFVSPIIRSLLPKILVCLGFDPSNKLLELEIHIIPELKKTLQAVDQERMMQRGKRMKSDVDALDKMAAMLRHALEDAEDIFDEAQEKIVLRCCHRLYGAFTACIALCKCCCVGIARVVRTKSARLLQWARTISSSLVLLCRPEELVLVNVGAAVVSDEPVRVTIDIAASDETNPVTTSSEATNDNPDLATAGAQASCDGSVPVTTGAEASDDKPDPVTTLSDSLSRRWLSCLCSSFDFFKNCCTSLYSWLVHVFEAACFYRDWSYQ</sequence>
<evidence type="ECO:0000313" key="4">
    <source>
        <dbReference type="Proteomes" id="UP000015105"/>
    </source>
</evidence>
<protein>
    <recommendedName>
        <fullName evidence="5">Rx N-terminal domain-containing protein</fullName>
    </recommendedName>
</protein>
<dbReference type="Proteomes" id="UP000015105">
    <property type="component" value="Chromosome 1D"/>
</dbReference>
<keyword evidence="2" id="KW-0732">Signal</keyword>
<evidence type="ECO:0008006" key="5">
    <source>
        <dbReference type="Google" id="ProtNLM"/>
    </source>
</evidence>
<accession>A0A452XI31</accession>
<reference evidence="4" key="2">
    <citation type="journal article" date="2017" name="Nat. Plants">
        <title>The Aegilops tauschii genome reveals multiple impacts of transposons.</title>
        <authorList>
            <person name="Zhao G."/>
            <person name="Zou C."/>
            <person name="Li K."/>
            <person name="Wang K."/>
            <person name="Li T."/>
            <person name="Gao L."/>
            <person name="Zhang X."/>
            <person name="Wang H."/>
            <person name="Yang Z."/>
            <person name="Liu X."/>
            <person name="Jiang W."/>
            <person name="Mao L."/>
            <person name="Kong X."/>
            <person name="Jiao Y."/>
            <person name="Jia J."/>
        </authorList>
    </citation>
    <scope>NUCLEOTIDE SEQUENCE [LARGE SCALE GENOMIC DNA]</scope>
    <source>
        <strain evidence="4">cv. AL8/78</strain>
    </source>
</reference>
<proteinExistence type="predicted"/>
<dbReference type="STRING" id="200361.A0A452XI31"/>
<dbReference type="EnsemblPlants" id="AET1Gv20003000.2">
    <property type="protein sequence ID" value="AET1Gv20003000.2"/>
    <property type="gene ID" value="AET1Gv20003000"/>
</dbReference>
<reference evidence="3" key="4">
    <citation type="submission" date="2019-03" db="UniProtKB">
        <authorList>
            <consortium name="EnsemblPlants"/>
        </authorList>
    </citation>
    <scope>IDENTIFICATION</scope>
</reference>
<dbReference type="Gramene" id="AET1Gv20003000.2">
    <property type="protein sequence ID" value="AET1Gv20003000.2"/>
    <property type="gene ID" value="AET1Gv20003000"/>
</dbReference>
<feature type="chain" id="PRO_5042371993" description="Rx N-terminal domain-containing protein" evidence="2">
    <location>
        <begin position="20"/>
        <end position="276"/>
    </location>
</feature>
<reference evidence="3" key="5">
    <citation type="journal article" date="2021" name="G3 (Bethesda)">
        <title>Aegilops tauschii genome assembly Aet v5.0 features greater sequence contiguity and improved annotation.</title>
        <authorList>
            <person name="Wang L."/>
            <person name="Zhu T."/>
            <person name="Rodriguez J.C."/>
            <person name="Deal K.R."/>
            <person name="Dubcovsky J."/>
            <person name="McGuire P.E."/>
            <person name="Lux T."/>
            <person name="Spannagl M."/>
            <person name="Mayer K.F.X."/>
            <person name="Baldrich P."/>
            <person name="Meyers B.C."/>
            <person name="Huo N."/>
            <person name="Gu Y.Q."/>
            <person name="Zhou H."/>
            <person name="Devos K.M."/>
            <person name="Bennetzen J.L."/>
            <person name="Unver T."/>
            <person name="Budak H."/>
            <person name="Gulick P.J."/>
            <person name="Galiba G."/>
            <person name="Kalapos B."/>
            <person name="Nelson D.R."/>
            <person name="Li P."/>
            <person name="You F.M."/>
            <person name="Luo M.C."/>
            <person name="Dvorak J."/>
        </authorList>
    </citation>
    <scope>NUCLEOTIDE SEQUENCE [LARGE SCALE GENOMIC DNA]</scope>
    <source>
        <strain evidence="3">cv. AL8/78</strain>
    </source>
</reference>
<evidence type="ECO:0000313" key="3">
    <source>
        <dbReference type="EnsemblPlants" id="AET1Gv20003000.1"/>
    </source>
</evidence>
<feature type="region of interest" description="Disordered" evidence="1">
    <location>
        <begin position="203"/>
        <end position="230"/>
    </location>
</feature>
<keyword evidence="4" id="KW-1185">Reference proteome</keyword>
<organism evidence="3 4">
    <name type="scientific">Aegilops tauschii subsp. strangulata</name>
    <name type="common">Goatgrass</name>
    <dbReference type="NCBI Taxonomy" id="200361"/>
    <lineage>
        <taxon>Eukaryota</taxon>
        <taxon>Viridiplantae</taxon>
        <taxon>Streptophyta</taxon>
        <taxon>Embryophyta</taxon>
        <taxon>Tracheophyta</taxon>
        <taxon>Spermatophyta</taxon>
        <taxon>Magnoliopsida</taxon>
        <taxon>Liliopsida</taxon>
        <taxon>Poales</taxon>
        <taxon>Poaceae</taxon>
        <taxon>BOP clade</taxon>
        <taxon>Pooideae</taxon>
        <taxon>Triticodae</taxon>
        <taxon>Triticeae</taxon>
        <taxon>Triticinae</taxon>
        <taxon>Aegilops</taxon>
    </lineage>
</organism>
<reference evidence="4" key="1">
    <citation type="journal article" date="2014" name="Science">
        <title>Ancient hybridizations among the ancestral genomes of bread wheat.</title>
        <authorList>
            <consortium name="International Wheat Genome Sequencing Consortium,"/>
            <person name="Marcussen T."/>
            <person name="Sandve S.R."/>
            <person name="Heier L."/>
            <person name="Spannagl M."/>
            <person name="Pfeifer M."/>
            <person name="Jakobsen K.S."/>
            <person name="Wulff B.B."/>
            <person name="Steuernagel B."/>
            <person name="Mayer K.F."/>
            <person name="Olsen O.A."/>
        </authorList>
    </citation>
    <scope>NUCLEOTIDE SEQUENCE [LARGE SCALE GENOMIC DNA]</scope>
    <source>
        <strain evidence="4">cv. AL8/78</strain>
    </source>
</reference>